<evidence type="ECO:0008006" key="3">
    <source>
        <dbReference type="Google" id="ProtNLM"/>
    </source>
</evidence>
<dbReference type="AlphaFoldDB" id="A0A2V2N5C0"/>
<evidence type="ECO:0000313" key="2">
    <source>
        <dbReference type="Proteomes" id="UP000245934"/>
    </source>
</evidence>
<organism evidence="1 2">
    <name type="scientific">Methanospirillum stamsii</name>
    <dbReference type="NCBI Taxonomy" id="1277351"/>
    <lineage>
        <taxon>Archaea</taxon>
        <taxon>Methanobacteriati</taxon>
        <taxon>Methanobacteriota</taxon>
        <taxon>Stenosarchaea group</taxon>
        <taxon>Methanomicrobia</taxon>
        <taxon>Methanomicrobiales</taxon>
        <taxon>Methanospirillaceae</taxon>
        <taxon>Methanospirillum</taxon>
    </lineage>
</organism>
<dbReference type="Proteomes" id="UP000245934">
    <property type="component" value="Unassembled WGS sequence"/>
</dbReference>
<dbReference type="SUPFAM" id="SSF159501">
    <property type="entry name" value="EreA/ChaN-like"/>
    <property type="match status" value="1"/>
</dbReference>
<dbReference type="GeneID" id="97610245"/>
<protein>
    <recommendedName>
        <fullName evidence="3">Erythromycin esterase</fullName>
    </recommendedName>
</protein>
<comment type="caution">
    <text evidence="1">The sequence shown here is derived from an EMBL/GenBank/DDBJ whole genome shotgun (WGS) entry which is preliminary data.</text>
</comment>
<dbReference type="OrthoDB" id="260438at2157"/>
<dbReference type="RefSeq" id="WP_109942034.1">
    <property type="nucleotide sequence ID" value="NZ_CP176366.1"/>
</dbReference>
<name>A0A2V2N5C0_9EURY</name>
<sequence length="112" mass="12799">MVDEPESDNPCKILREWVKQEGFGFSPDEEGSFHLAIDRIIHSCSPSLQVLGLGEPFHGGRDILKFRNLLFFYLVERHGFRSIAIESSFSRGLKVQEYMSGQVKSGIFSVYR</sequence>
<dbReference type="Gene3D" id="3.30.1870.10">
    <property type="entry name" value="EreA-like, domain 2"/>
    <property type="match status" value="1"/>
</dbReference>
<proteinExistence type="predicted"/>
<reference evidence="1 2" key="1">
    <citation type="submission" date="2018-05" db="EMBL/GenBank/DDBJ databases">
        <title>Draft genome of Methanospirillum stamsii Pt1.</title>
        <authorList>
            <person name="Dueholm M.S."/>
            <person name="Nielsen P.H."/>
            <person name="Bakmann L.F."/>
            <person name="Otzen D.E."/>
        </authorList>
    </citation>
    <scope>NUCLEOTIDE SEQUENCE [LARGE SCALE GENOMIC DNA]</scope>
    <source>
        <strain evidence="1 2">Pt1</strain>
    </source>
</reference>
<dbReference type="EMBL" id="QGMZ01000041">
    <property type="protein sequence ID" value="PWR70473.1"/>
    <property type="molecule type" value="Genomic_DNA"/>
</dbReference>
<gene>
    <name evidence="1" type="ORF">DLD82_15485</name>
</gene>
<evidence type="ECO:0000313" key="1">
    <source>
        <dbReference type="EMBL" id="PWR70473.1"/>
    </source>
</evidence>
<keyword evidence="2" id="KW-1185">Reference proteome</keyword>
<accession>A0A2V2N5C0</accession>
<dbReference type="Gene3D" id="3.40.1660.10">
    <property type="entry name" value="EreA-like (biosynthetic domain)"/>
    <property type="match status" value="1"/>
</dbReference>